<evidence type="ECO:0000313" key="7">
    <source>
        <dbReference type="EMBL" id="KAK5640413.1"/>
    </source>
</evidence>
<dbReference type="CDD" id="cd17317">
    <property type="entry name" value="MFS_SLC22"/>
    <property type="match status" value="1"/>
</dbReference>
<feature type="transmembrane region" description="Helical" evidence="5">
    <location>
        <begin position="468"/>
        <end position="491"/>
    </location>
</feature>
<dbReference type="GO" id="GO:0016020">
    <property type="term" value="C:membrane"/>
    <property type="evidence" value="ECO:0007669"/>
    <property type="project" value="UniProtKB-SubCell"/>
</dbReference>
<organism evidence="7 8">
    <name type="scientific">Pyrocoelia pectoralis</name>
    <dbReference type="NCBI Taxonomy" id="417401"/>
    <lineage>
        <taxon>Eukaryota</taxon>
        <taxon>Metazoa</taxon>
        <taxon>Ecdysozoa</taxon>
        <taxon>Arthropoda</taxon>
        <taxon>Hexapoda</taxon>
        <taxon>Insecta</taxon>
        <taxon>Pterygota</taxon>
        <taxon>Neoptera</taxon>
        <taxon>Endopterygota</taxon>
        <taxon>Coleoptera</taxon>
        <taxon>Polyphaga</taxon>
        <taxon>Elateriformia</taxon>
        <taxon>Elateroidea</taxon>
        <taxon>Lampyridae</taxon>
        <taxon>Lampyrinae</taxon>
        <taxon>Pyrocoelia</taxon>
    </lineage>
</organism>
<evidence type="ECO:0000256" key="5">
    <source>
        <dbReference type="SAM" id="Phobius"/>
    </source>
</evidence>
<feature type="domain" description="Major facilitator superfamily (MFS) profile" evidence="6">
    <location>
        <begin position="82"/>
        <end position="496"/>
    </location>
</feature>
<feature type="transmembrane region" description="Helical" evidence="5">
    <location>
        <begin position="408"/>
        <end position="431"/>
    </location>
</feature>
<evidence type="ECO:0000256" key="1">
    <source>
        <dbReference type="ARBA" id="ARBA00004141"/>
    </source>
</evidence>
<comment type="caution">
    <text evidence="7">The sequence shown here is derived from an EMBL/GenBank/DDBJ whole genome shotgun (WGS) entry which is preliminary data.</text>
</comment>
<evidence type="ECO:0000256" key="3">
    <source>
        <dbReference type="ARBA" id="ARBA00022989"/>
    </source>
</evidence>
<dbReference type="InterPro" id="IPR036259">
    <property type="entry name" value="MFS_trans_sf"/>
</dbReference>
<keyword evidence="2 5" id="KW-0812">Transmembrane</keyword>
<keyword evidence="3 5" id="KW-1133">Transmembrane helix</keyword>
<feature type="transmembrane region" description="Helical" evidence="5">
    <location>
        <begin position="238"/>
        <end position="257"/>
    </location>
</feature>
<evidence type="ECO:0000313" key="8">
    <source>
        <dbReference type="Proteomes" id="UP001329430"/>
    </source>
</evidence>
<dbReference type="EMBL" id="JAVRBK010000008">
    <property type="protein sequence ID" value="KAK5640413.1"/>
    <property type="molecule type" value="Genomic_DNA"/>
</dbReference>
<proteinExistence type="predicted"/>
<feature type="transmembrane region" description="Helical" evidence="5">
    <location>
        <begin position="443"/>
        <end position="462"/>
    </location>
</feature>
<dbReference type="GO" id="GO:0022857">
    <property type="term" value="F:transmembrane transporter activity"/>
    <property type="evidence" value="ECO:0007669"/>
    <property type="project" value="InterPro"/>
</dbReference>
<dbReference type="SUPFAM" id="SSF103473">
    <property type="entry name" value="MFS general substrate transporter"/>
    <property type="match status" value="1"/>
</dbReference>
<feature type="transmembrane region" description="Helical" evidence="5">
    <location>
        <begin position="326"/>
        <end position="343"/>
    </location>
</feature>
<dbReference type="InterPro" id="IPR005828">
    <property type="entry name" value="MFS_sugar_transport-like"/>
</dbReference>
<keyword evidence="8" id="KW-1185">Reference proteome</keyword>
<dbReference type="Proteomes" id="UP001329430">
    <property type="component" value="Chromosome 8"/>
</dbReference>
<dbReference type="PANTHER" id="PTHR24064">
    <property type="entry name" value="SOLUTE CARRIER FAMILY 22 MEMBER"/>
    <property type="match status" value="1"/>
</dbReference>
<feature type="transmembrane region" description="Helical" evidence="5">
    <location>
        <begin position="120"/>
        <end position="141"/>
    </location>
</feature>
<dbReference type="InterPro" id="IPR020846">
    <property type="entry name" value="MFS_dom"/>
</dbReference>
<dbReference type="PROSITE" id="PS50850">
    <property type="entry name" value="MFS"/>
    <property type="match status" value="1"/>
</dbReference>
<dbReference type="Gene3D" id="1.20.1250.20">
    <property type="entry name" value="MFS general substrate transporter like domains"/>
    <property type="match status" value="1"/>
</dbReference>
<name>A0AAN7V7I8_9COLE</name>
<feature type="transmembrane region" description="Helical" evidence="5">
    <location>
        <begin position="383"/>
        <end position="402"/>
    </location>
</feature>
<keyword evidence="4 5" id="KW-0472">Membrane</keyword>
<evidence type="ECO:0000256" key="2">
    <source>
        <dbReference type="ARBA" id="ARBA00022692"/>
    </source>
</evidence>
<dbReference type="Pfam" id="PF00083">
    <property type="entry name" value="Sugar_tr"/>
    <property type="match status" value="1"/>
</dbReference>
<evidence type="ECO:0000256" key="4">
    <source>
        <dbReference type="ARBA" id="ARBA00023136"/>
    </source>
</evidence>
<dbReference type="AlphaFoldDB" id="A0AAN7V7I8"/>
<feature type="transmembrane region" description="Helical" evidence="5">
    <location>
        <begin position="178"/>
        <end position="198"/>
    </location>
</feature>
<evidence type="ECO:0000259" key="6">
    <source>
        <dbReference type="PROSITE" id="PS50850"/>
    </source>
</evidence>
<comment type="subcellular location">
    <subcellularLocation>
        <location evidence="1">Membrane</location>
        <topology evidence="1">Multi-pass membrane protein</topology>
    </subcellularLocation>
</comment>
<feature type="transmembrane region" description="Helical" evidence="5">
    <location>
        <begin position="210"/>
        <end position="232"/>
    </location>
</feature>
<feature type="transmembrane region" description="Helical" evidence="5">
    <location>
        <begin position="153"/>
        <end position="172"/>
    </location>
</feature>
<sequence length="536" mass="60242">MGYDEVIPILGNFGRYQRRIYLLLCLPAILCAFHKLSNMFLQAKVNHRCQLASEFPNATYELPITILNKSYPYNAVTQKYSSCSLLENGTTEVPCDSYIYDYSKYESSVVIEWNIVCNRAYLTALADSVFMLGVLVGSIAFGDLSDRFGRRIIFFISLVIQVVFGLLVSIAPEFWSYSIFRFMVGTTTSGVFLVAYVIAMEMVGPRDRLVAGVISQMFFSLGYMLVALFAYFIHDWRYLQVALTLPGGLFFCYWWFIPESARWLLTKGRLQEAKSLIQKAAKENKVKISDDDLHALLISEIKPKDANEKSVTVLEIFRHPNLRRRSLIVFFDWMVNSMTYYGLSWNTSNLGGNDYVNFVIAGAVEIPGYTFLLLTLNRWGRKSILCGCMVTAGIALLLTMAVPQDLEWLTITLAMIGKLAITASYGTVYIFSTEQFPTVIRNAGLGAGSMCARIGSISAPLINLTNEIWKPFPLIIFGILSLTAGCVSLMLPETLNQKLPATIADGETFGSPMSIIEEEKQLKCDEDVERNEKITF</sequence>
<protein>
    <recommendedName>
        <fullName evidence="6">Major facilitator superfamily (MFS) profile domain-containing protein</fullName>
    </recommendedName>
</protein>
<gene>
    <name evidence="7" type="ORF">RI129_011224</name>
</gene>
<accession>A0AAN7V7I8</accession>
<reference evidence="7 8" key="1">
    <citation type="journal article" date="2024" name="Insects">
        <title>An Improved Chromosome-Level Genome Assembly of the Firefly Pyrocoelia pectoralis.</title>
        <authorList>
            <person name="Fu X."/>
            <person name="Meyer-Rochow V.B."/>
            <person name="Ballantyne L."/>
            <person name="Zhu X."/>
        </authorList>
    </citation>
    <scope>NUCLEOTIDE SEQUENCE [LARGE SCALE GENOMIC DNA]</scope>
    <source>
        <strain evidence="7">XCY_ONT2</strain>
    </source>
</reference>
<feature type="transmembrane region" description="Helical" evidence="5">
    <location>
        <begin position="355"/>
        <end position="376"/>
    </location>
</feature>
<feature type="transmembrane region" description="Helical" evidence="5">
    <location>
        <begin position="20"/>
        <end position="37"/>
    </location>
</feature>